<protein>
    <submittedName>
        <fullName evidence="1">Glutamate-gated chloride channel-like</fullName>
    </submittedName>
</protein>
<keyword evidence="2" id="KW-1185">Reference proteome</keyword>
<gene>
    <name evidence="1" type="ORF">BIW11_04096</name>
</gene>
<reference evidence="1 2" key="1">
    <citation type="journal article" date="2017" name="Gigascience">
        <title>Draft genome of the honey bee ectoparasitic mite, Tropilaelaps mercedesae, is shaped by the parasitic life history.</title>
        <authorList>
            <person name="Dong X."/>
            <person name="Armstrong S.D."/>
            <person name="Xia D."/>
            <person name="Makepeace B.L."/>
            <person name="Darby A.C."/>
            <person name="Kadowaki T."/>
        </authorList>
    </citation>
    <scope>NUCLEOTIDE SEQUENCE [LARGE SCALE GENOMIC DNA]</scope>
    <source>
        <strain evidence="1">Wuxi-XJTLU</strain>
    </source>
</reference>
<dbReference type="AlphaFoldDB" id="A0A1V9XBG7"/>
<evidence type="ECO:0000313" key="2">
    <source>
        <dbReference type="Proteomes" id="UP000192247"/>
    </source>
</evidence>
<organism evidence="1 2">
    <name type="scientific">Tropilaelaps mercedesae</name>
    <dbReference type="NCBI Taxonomy" id="418985"/>
    <lineage>
        <taxon>Eukaryota</taxon>
        <taxon>Metazoa</taxon>
        <taxon>Ecdysozoa</taxon>
        <taxon>Arthropoda</taxon>
        <taxon>Chelicerata</taxon>
        <taxon>Arachnida</taxon>
        <taxon>Acari</taxon>
        <taxon>Parasitiformes</taxon>
        <taxon>Mesostigmata</taxon>
        <taxon>Gamasina</taxon>
        <taxon>Dermanyssoidea</taxon>
        <taxon>Laelapidae</taxon>
        <taxon>Tropilaelaps</taxon>
    </lineage>
</organism>
<sequence>MVYAVTAKKPETLGSSLHNGVPYIEQLNHTTSSSGIEIQMSSGRKRNQYRLYPKQKPNCKRDTTSRFACPRLNLALSSRIDRQDVLRCPLRAELCLLVRTKSQTISDDRVSIRQFLDIQATQLHYKNAALHVQMTSLTTVYFIAIFVVGRLTRNELAHVIVTRLTDPSRYDPRMRAQSGTDCERDTCDESPVHVKVNTYVRQMRFDQPRMHKSTYGRCEAGFRASSRLFTSH</sequence>
<comment type="caution">
    <text evidence="1">The sequence shown here is derived from an EMBL/GenBank/DDBJ whole genome shotgun (WGS) entry which is preliminary data.</text>
</comment>
<dbReference type="EMBL" id="MNPL01016097">
    <property type="protein sequence ID" value="OQR70776.1"/>
    <property type="molecule type" value="Genomic_DNA"/>
</dbReference>
<evidence type="ECO:0000313" key="1">
    <source>
        <dbReference type="EMBL" id="OQR70776.1"/>
    </source>
</evidence>
<dbReference type="Proteomes" id="UP000192247">
    <property type="component" value="Unassembled WGS sequence"/>
</dbReference>
<name>A0A1V9XBG7_9ACAR</name>
<accession>A0A1V9XBG7</accession>
<proteinExistence type="predicted"/>
<dbReference type="InParanoid" id="A0A1V9XBG7"/>